<dbReference type="EMBL" id="CAJOBO010009010">
    <property type="protein sequence ID" value="CAF4588796.1"/>
    <property type="molecule type" value="Genomic_DNA"/>
</dbReference>
<feature type="non-terminal residue" evidence="1">
    <location>
        <position position="1"/>
    </location>
</feature>
<organism evidence="1 2">
    <name type="scientific">Rotaria socialis</name>
    <dbReference type="NCBI Taxonomy" id="392032"/>
    <lineage>
        <taxon>Eukaryota</taxon>
        <taxon>Metazoa</taxon>
        <taxon>Spiralia</taxon>
        <taxon>Gnathifera</taxon>
        <taxon>Rotifera</taxon>
        <taxon>Eurotatoria</taxon>
        <taxon>Bdelloidea</taxon>
        <taxon>Philodinida</taxon>
        <taxon>Philodinidae</taxon>
        <taxon>Rotaria</taxon>
    </lineage>
</organism>
<comment type="caution">
    <text evidence="1">The sequence shown here is derived from an EMBL/GenBank/DDBJ whole genome shotgun (WGS) entry which is preliminary data.</text>
</comment>
<accession>A0A821B9Q0</accession>
<proteinExistence type="predicted"/>
<evidence type="ECO:0000313" key="1">
    <source>
        <dbReference type="EMBL" id="CAF4588796.1"/>
    </source>
</evidence>
<dbReference type="Proteomes" id="UP000663851">
    <property type="component" value="Unassembled WGS sequence"/>
</dbReference>
<reference evidence="1" key="1">
    <citation type="submission" date="2021-02" db="EMBL/GenBank/DDBJ databases">
        <authorList>
            <person name="Nowell W R."/>
        </authorList>
    </citation>
    <scope>NUCLEOTIDE SEQUENCE</scope>
</reference>
<protein>
    <submittedName>
        <fullName evidence="1">Uncharacterized protein</fullName>
    </submittedName>
</protein>
<gene>
    <name evidence="1" type="ORF">HFQ381_LOCUS32915</name>
</gene>
<evidence type="ECO:0000313" key="2">
    <source>
        <dbReference type="Proteomes" id="UP000663851"/>
    </source>
</evidence>
<dbReference type="AlphaFoldDB" id="A0A821B9Q0"/>
<name>A0A821B9Q0_9BILA</name>
<sequence length="73" mass="8300">MSYQSNNSHRAPSSIQSTKGLIQPSRIYSLKQPIVDGIYPYNSNQSYYPQNKYTENAISDEYHGKNKTSVVVL</sequence>